<dbReference type="InterPro" id="IPR000014">
    <property type="entry name" value="PAS"/>
</dbReference>
<name>A0A0F9EZW0_9ZZZZ</name>
<reference evidence="1" key="1">
    <citation type="journal article" date="2015" name="Nature">
        <title>Complex archaea that bridge the gap between prokaryotes and eukaryotes.</title>
        <authorList>
            <person name="Spang A."/>
            <person name="Saw J.H."/>
            <person name="Jorgensen S.L."/>
            <person name="Zaremba-Niedzwiedzka K."/>
            <person name="Martijn J."/>
            <person name="Lind A.E."/>
            <person name="van Eijk R."/>
            <person name="Schleper C."/>
            <person name="Guy L."/>
            <person name="Ettema T.J."/>
        </authorList>
    </citation>
    <scope>NUCLEOTIDE SEQUENCE</scope>
</reference>
<dbReference type="Gene3D" id="3.30.450.20">
    <property type="entry name" value="PAS domain"/>
    <property type="match status" value="1"/>
</dbReference>
<feature type="non-terminal residue" evidence="1">
    <location>
        <position position="142"/>
    </location>
</feature>
<organism evidence="1">
    <name type="scientific">marine sediment metagenome</name>
    <dbReference type="NCBI Taxonomy" id="412755"/>
    <lineage>
        <taxon>unclassified sequences</taxon>
        <taxon>metagenomes</taxon>
        <taxon>ecological metagenomes</taxon>
    </lineage>
</organism>
<dbReference type="AlphaFoldDB" id="A0A0F9EZW0"/>
<proteinExistence type="predicted"/>
<comment type="caution">
    <text evidence="1">The sequence shown here is derived from an EMBL/GenBank/DDBJ whole genome shotgun (WGS) entry which is preliminary data.</text>
</comment>
<dbReference type="EMBL" id="LAZR01023118">
    <property type="protein sequence ID" value="KKL79614.1"/>
    <property type="molecule type" value="Genomic_DNA"/>
</dbReference>
<gene>
    <name evidence="1" type="ORF">LCGC14_2013080</name>
</gene>
<accession>A0A0F9EZW0</accession>
<protein>
    <recommendedName>
        <fullName evidence="2">PAS domain-containing protein</fullName>
    </recommendedName>
</protein>
<sequence length="142" mass="16090">MDGSEELRSAFAELVEDAPCGIVVTDPDGQLQFVNETLKRWLNNPFETDKRPRRLPDLMGGAGRLFYETHIAPMIRLQGHVREISCTLKVAGGDPLPVLLSGVARRDAAGRLVRFDYTIFDARERRVYEQELRAARHKAEQL</sequence>
<evidence type="ECO:0008006" key="2">
    <source>
        <dbReference type="Google" id="ProtNLM"/>
    </source>
</evidence>
<dbReference type="InterPro" id="IPR035965">
    <property type="entry name" value="PAS-like_dom_sf"/>
</dbReference>
<evidence type="ECO:0000313" key="1">
    <source>
        <dbReference type="EMBL" id="KKL79614.1"/>
    </source>
</evidence>
<dbReference type="CDD" id="cd00130">
    <property type="entry name" value="PAS"/>
    <property type="match status" value="1"/>
</dbReference>
<dbReference type="SUPFAM" id="SSF55785">
    <property type="entry name" value="PYP-like sensor domain (PAS domain)"/>
    <property type="match status" value="1"/>
</dbReference>